<evidence type="ECO:0000256" key="5">
    <source>
        <dbReference type="PROSITE-ProRule" id="PRU00288"/>
    </source>
</evidence>
<proteinExistence type="predicted"/>
<dbReference type="InterPro" id="IPR015940">
    <property type="entry name" value="UBA"/>
</dbReference>
<feature type="domain" description="UBA" evidence="7">
    <location>
        <begin position="218"/>
        <end position="257"/>
    </location>
</feature>
<evidence type="ECO:0000313" key="9">
    <source>
        <dbReference type="EMBL" id="KAJ8901995.1"/>
    </source>
</evidence>
<dbReference type="EMBL" id="JAMWBK010000010">
    <property type="protein sequence ID" value="KAJ8901995.1"/>
    <property type="molecule type" value="Genomic_DNA"/>
</dbReference>
<evidence type="ECO:0000256" key="2">
    <source>
        <dbReference type="ARBA" id="ARBA00022723"/>
    </source>
</evidence>
<dbReference type="FunFam" id="1.10.220.150:FF:000009">
    <property type="entry name" value="stromal membrane-associated protein 1 isoform X1"/>
    <property type="match status" value="1"/>
</dbReference>
<dbReference type="CDD" id="cd08204">
    <property type="entry name" value="ArfGap"/>
    <property type="match status" value="1"/>
</dbReference>
<dbReference type="Proteomes" id="UP001157974">
    <property type="component" value="Unassembled WGS sequence"/>
</dbReference>
<evidence type="ECO:0008006" key="11">
    <source>
        <dbReference type="Google" id="ProtNLM"/>
    </source>
</evidence>
<feature type="compositionally biased region" description="Low complexity" evidence="6">
    <location>
        <begin position="419"/>
        <end position="430"/>
    </location>
</feature>
<keyword evidence="3 5" id="KW-0863">Zinc-finger</keyword>
<feature type="compositionally biased region" description="Polar residues" evidence="6">
    <location>
        <begin position="440"/>
        <end position="450"/>
    </location>
</feature>
<feature type="region of interest" description="Disordered" evidence="6">
    <location>
        <begin position="260"/>
        <end position="332"/>
    </location>
</feature>
<evidence type="ECO:0000259" key="7">
    <source>
        <dbReference type="PROSITE" id="PS50030"/>
    </source>
</evidence>
<feature type="compositionally biased region" description="Polar residues" evidence="6">
    <location>
        <begin position="381"/>
        <end position="412"/>
    </location>
</feature>
<comment type="caution">
    <text evidence="9">The sequence shown here is derived from an EMBL/GenBank/DDBJ whole genome shotgun (WGS) entry which is preliminary data.</text>
</comment>
<dbReference type="PROSITE" id="PS50115">
    <property type="entry name" value="ARFGAP"/>
    <property type="match status" value="1"/>
</dbReference>
<organism evidence="9 10">
    <name type="scientific">Rhodosorus marinus</name>
    <dbReference type="NCBI Taxonomy" id="101924"/>
    <lineage>
        <taxon>Eukaryota</taxon>
        <taxon>Rhodophyta</taxon>
        <taxon>Stylonematophyceae</taxon>
        <taxon>Stylonematales</taxon>
        <taxon>Stylonemataceae</taxon>
        <taxon>Rhodosorus</taxon>
    </lineage>
</organism>
<accession>A0AAV8UHJ5</accession>
<dbReference type="Gene3D" id="1.10.220.150">
    <property type="entry name" value="Arf GTPase activating protein"/>
    <property type="match status" value="1"/>
</dbReference>
<evidence type="ECO:0000256" key="4">
    <source>
        <dbReference type="ARBA" id="ARBA00022833"/>
    </source>
</evidence>
<gene>
    <name evidence="9" type="ORF">NDN08_004196</name>
</gene>
<dbReference type="GO" id="GO:0005737">
    <property type="term" value="C:cytoplasm"/>
    <property type="evidence" value="ECO:0007669"/>
    <property type="project" value="TreeGrafter"/>
</dbReference>
<dbReference type="PANTHER" id="PTHR45705:SF1">
    <property type="entry name" value="FI20236P1"/>
    <property type="match status" value="1"/>
</dbReference>
<dbReference type="Gene3D" id="1.10.8.10">
    <property type="entry name" value="DNA helicase RuvA subunit, C-terminal domain"/>
    <property type="match status" value="1"/>
</dbReference>
<keyword evidence="2" id="KW-0479">Metal-binding</keyword>
<protein>
    <recommendedName>
        <fullName evidence="11">Arf-GAP domain-containing protein</fullName>
    </recommendedName>
</protein>
<dbReference type="SUPFAM" id="SSF57863">
    <property type="entry name" value="ArfGap/RecO-like zinc finger"/>
    <property type="match status" value="1"/>
</dbReference>
<reference evidence="9 10" key="1">
    <citation type="journal article" date="2023" name="Nat. Commun.">
        <title>Origin of minicircular mitochondrial genomes in red algae.</title>
        <authorList>
            <person name="Lee Y."/>
            <person name="Cho C.H."/>
            <person name="Lee Y.M."/>
            <person name="Park S.I."/>
            <person name="Yang J.H."/>
            <person name="West J.A."/>
            <person name="Bhattacharya D."/>
            <person name="Yoon H.S."/>
        </authorList>
    </citation>
    <scope>NUCLEOTIDE SEQUENCE [LARGE SCALE GENOMIC DNA]</scope>
    <source>
        <strain evidence="9 10">CCMP1338</strain>
        <tissue evidence="9">Whole cell</tissue>
    </source>
</reference>
<feature type="compositionally biased region" description="Pro residues" evidence="6">
    <location>
        <begin position="291"/>
        <end position="300"/>
    </location>
</feature>
<evidence type="ECO:0000313" key="10">
    <source>
        <dbReference type="Proteomes" id="UP001157974"/>
    </source>
</evidence>
<keyword evidence="10" id="KW-1185">Reference proteome</keyword>
<feature type="domain" description="Arf-GAP" evidence="8">
    <location>
        <begin position="14"/>
        <end position="134"/>
    </location>
</feature>
<keyword evidence="4" id="KW-0862">Zinc</keyword>
<feature type="region of interest" description="Disordered" evidence="6">
    <location>
        <begin position="131"/>
        <end position="205"/>
    </location>
</feature>
<dbReference type="SMART" id="SM00165">
    <property type="entry name" value="UBA"/>
    <property type="match status" value="1"/>
</dbReference>
<evidence type="ECO:0000256" key="6">
    <source>
        <dbReference type="SAM" id="MobiDB-lite"/>
    </source>
</evidence>
<dbReference type="SMART" id="SM00105">
    <property type="entry name" value="ArfGap"/>
    <property type="match status" value="1"/>
</dbReference>
<evidence type="ECO:0000256" key="3">
    <source>
        <dbReference type="ARBA" id="ARBA00022771"/>
    </source>
</evidence>
<feature type="region of interest" description="Disordered" evidence="6">
    <location>
        <begin position="356"/>
        <end position="465"/>
    </location>
</feature>
<keyword evidence="1" id="KW-0343">GTPase activation</keyword>
<evidence type="ECO:0000256" key="1">
    <source>
        <dbReference type="ARBA" id="ARBA00022468"/>
    </source>
</evidence>
<dbReference type="GO" id="GO:0008270">
    <property type="term" value="F:zinc ion binding"/>
    <property type="evidence" value="ECO:0007669"/>
    <property type="project" value="UniProtKB-KW"/>
</dbReference>
<dbReference type="InterPro" id="IPR037278">
    <property type="entry name" value="ARFGAP/RecO"/>
</dbReference>
<dbReference type="PROSITE" id="PS50030">
    <property type="entry name" value="UBA"/>
    <property type="match status" value="1"/>
</dbReference>
<feature type="compositionally biased region" description="Low complexity" evidence="6">
    <location>
        <begin position="277"/>
        <end position="290"/>
    </location>
</feature>
<dbReference type="InterPro" id="IPR038508">
    <property type="entry name" value="ArfGAP_dom_sf"/>
</dbReference>
<dbReference type="PRINTS" id="PR00405">
    <property type="entry name" value="REVINTRACTNG"/>
</dbReference>
<dbReference type="PANTHER" id="PTHR45705">
    <property type="entry name" value="FI20236P1"/>
    <property type="match status" value="1"/>
</dbReference>
<dbReference type="InterPro" id="IPR051718">
    <property type="entry name" value="ARF_GTPase-activating"/>
</dbReference>
<feature type="compositionally biased region" description="Basic residues" evidence="6">
    <location>
        <begin position="141"/>
        <end position="153"/>
    </location>
</feature>
<dbReference type="AlphaFoldDB" id="A0AAV8UHJ5"/>
<dbReference type="GO" id="GO:0005096">
    <property type="term" value="F:GTPase activator activity"/>
    <property type="evidence" value="ECO:0007669"/>
    <property type="project" value="UniProtKB-KW"/>
</dbReference>
<dbReference type="CDD" id="cd14291">
    <property type="entry name" value="UBA1_NUB1_like"/>
    <property type="match status" value="1"/>
</dbReference>
<name>A0AAV8UHJ5_9RHOD</name>
<dbReference type="SUPFAM" id="SSF46934">
    <property type="entry name" value="UBA-like"/>
    <property type="match status" value="1"/>
</dbReference>
<sequence>MGDKKDPKLDKQHSEILKQLLQLPENRFCADCTTQAPRWASTNLGVFLCIRCSGIHRNLGVHISTVRSTTLDTWTPREIELIKSRGNEFGKRYYEACVPRDVVRPDANDTAAVEKWIRNKYEKKVYMRREDGGLGGVMPQKVRRHPTRQRGSAHSRSAPSDRPSAYRDPPSYNDRTYDRQGPYNHRGHPSETVGPYNRTPGPQVAQFPPEPVPIVGGGMNESVQKISEMGFDPAEAAAMIARCDGNVEAAIEMLLADPAHKTHEGPTPRPSPYPAVGGRNSGSSRGRVPPQRGPPPPPSKPVAQESLIDFGFDDQPQARPTGSNAVGTASAVKEAPATGVAGDDFADFSAFESVEATQQLNPTGGAGNQAKPKTGADLLNQIASLYASTPEQASQSTQPPATQSNHGTSTDGEGQWWGANNATTVEAATNPVSATGAPKTGTQQPASVAQSAPPKDAFDDIFGGSKNLDSMFSNFNSTGKKTG</sequence>
<feature type="compositionally biased region" description="Polar residues" evidence="6">
    <location>
        <begin position="318"/>
        <end position="327"/>
    </location>
</feature>
<dbReference type="InterPro" id="IPR009060">
    <property type="entry name" value="UBA-like_sf"/>
</dbReference>
<dbReference type="Pfam" id="PF01412">
    <property type="entry name" value="ArfGap"/>
    <property type="match status" value="1"/>
</dbReference>
<evidence type="ECO:0000259" key="8">
    <source>
        <dbReference type="PROSITE" id="PS50115"/>
    </source>
</evidence>
<dbReference type="InterPro" id="IPR001164">
    <property type="entry name" value="ArfGAP_dom"/>
</dbReference>